<accession>A0A4R2CUB4</accession>
<keyword evidence="3" id="KW-1185">Reference proteome</keyword>
<dbReference type="PANTHER" id="PTHR11635:SF152">
    <property type="entry name" value="CAMP-DEPENDENT PROTEIN KINASE TYPE I REGULATORY SUBUNIT-RELATED"/>
    <property type="match status" value="1"/>
</dbReference>
<feature type="domain" description="Cyclic nucleotide-binding" evidence="1">
    <location>
        <begin position="15"/>
        <end position="117"/>
    </location>
</feature>
<dbReference type="PRINTS" id="PR00103">
    <property type="entry name" value="CAMPKINASE"/>
</dbReference>
<name>A0A4R2CUB4_SHIGR</name>
<evidence type="ECO:0000313" key="2">
    <source>
        <dbReference type="EMBL" id="TCN44967.1"/>
    </source>
</evidence>
<dbReference type="AlphaFoldDB" id="A0A4R2CUB4"/>
<proteinExistence type="predicted"/>
<dbReference type="RefSeq" id="WP_064333492.1">
    <property type="nucleotide sequence ID" value="NZ_BAABEI010000003.1"/>
</dbReference>
<dbReference type="PANTHER" id="PTHR11635">
    <property type="entry name" value="CAMP-DEPENDENT PROTEIN KINASE REGULATORY CHAIN"/>
    <property type="match status" value="1"/>
</dbReference>
<dbReference type="EMBL" id="SLVX01000008">
    <property type="protein sequence ID" value="TCN44967.1"/>
    <property type="molecule type" value="Genomic_DNA"/>
</dbReference>
<evidence type="ECO:0000259" key="1">
    <source>
        <dbReference type="PROSITE" id="PS50042"/>
    </source>
</evidence>
<dbReference type="InterPro" id="IPR000595">
    <property type="entry name" value="cNMP-bd_dom"/>
</dbReference>
<dbReference type="Pfam" id="PF00027">
    <property type="entry name" value="cNMP_binding"/>
    <property type="match status" value="1"/>
</dbReference>
<dbReference type="GO" id="GO:0004862">
    <property type="term" value="F:cAMP-dependent protein kinase inhibitor activity"/>
    <property type="evidence" value="ECO:0007669"/>
    <property type="project" value="TreeGrafter"/>
</dbReference>
<protein>
    <submittedName>
        <fullName evidence="2">Cyclic nucleotide-binding protein</fullName>
    </submittedName>
</protein>
<dbReference type="InterPro" id="IPR050503">
    <property type="entry name" value="cAMP-dep_PK_reg_su-like"/>
</dbReference>
<organism evidence="2 3">
    <name type="scientific">Shinella granuli</name>
    <dbReference type="NCBI Taxonomy" id="323621"/>
    <lineage>
        <taxon>Bacteria</taxon>
        <taxon>Pseudomonadati</taxon>
        <taxon>Pseudomonadota</taxon>
        <taxon>Alphaproteobacteria</taxon>
        <taxon>Hyphomicrobiales</taxon>
        <taxon>Rhizobiaceae</taxon>
        <taxon>Shinella</taxon>
    </lineage>
</organism>
<dbReference type="InterPro" id="IPR018490">
    <property type="entry name" value="cNMP-bd_dom_sf"/>
</dbReference>
<dbReference type="SUPFAM" id="SSF51206">
    <property type="entry name" value="cAMP-binding domain-like"/>
    <property type="match status" value="1"/>
</dbReference>
<reference evidence="2 3" key="1">
    <citation type="submission" date="2019-03" db="EMBL/GenBank/DDBJ databases">
        <title>Genomic Encyclopedia of Type Strains, Phase IV (KMG-IV): sequencing the most valuable type-strain genomes for metagenomic binning, comparative biology and taxonomic classification.</title>
        <authorList>
            <person name="Goeker M."/>
        </authorList>
    </citation>
    <scope>NUCLEOTIDE SEQUENCE [LARGE SCALE GENOMIC DNA]</scope>
    <source>
        <strain evidence="2 3">DSM 18401</strain>
    </source>
</reference>
<dbReference type="GO" id="GO:0030552">
    <property type="term" value="F:cAMP binding"/>
    <property type="evidence" value="ECO:0007669"/>
    <property type="project" value="TreeGrafter"/>
</dbReference>
<dbReference type="GO" id="GO:0034236">
    <property type="term" value="F:protein kinase A catalytic subunit binding"/>
    <property type="evidence" value="ECO:0007669"/>
    <property type="project" value="TreeGrafter"/>
</dbReference>
<comment type="caution">
    <text evidence="2">The sequence shown here is derived from an EMBL/GenBank/DDBJ whole genome shotgun (WGS) entry which is preliminary data.</text>
</comment>
<dbReference type="PROSITE" id="PS50042">
    <property type="entry name" value="CNMP_BINDING_3"/>
    <property type="match status" value="1"/>
</dbReference>
<dbReference type="Gene3D" id="2.60.120.10">
    <property type="entry name" value="Jelly Rolls"/>
    <property type="match status" value="1"/>
</dbReference>
<dbReference type="Proteomes" id="UP000295351">
    <property type="component" value="Unassembled WGS sequence"/>
</dbReference>
<dbReference type="CDD" id="cd00038">
    <property type="entry name" value="CAP_ED"/>
    <property type="match status" value="1"/>
</dbReference>
<dbReference type="GO" id="GO:0005952">
    <property type="term" value="C:cAMP-dependent protein kinase complex"/>
    <property type="evidence" value="ECO:0007669"/>
    <property type="project" value="InterPro"/>
</dbReference>
<dbReference type="SMART" id="SM00100">
    <property type="entry name" value="cNMP"/>
    <property type="match status" value="1"/>
</dbReference>
<sequence length="139" mass="15026">MILNDEVQMLRRVPLFSGIDAGKLKLLAFASDRVSYREGQELFHQGDEGDAAYVVLSGVVDVYKEGPSGDEKIASTGSCSVVGEIAILCGTTRNATVKASTVVEALRIRKDCFLKVLSSCPRSMAETMRIMGERLATAH</sequence>
<evidence type="ECO:0000313" key="3">
    <source>
        <dbReference type="Proteomes" id="UP000295351"/>
    </source>
</evidence>
<dbReference type="InterPro" id="IPR014710">
    <property type="entry name" value="RmlC-like_jellyroll"/>
</dbReference>
<dbReference type="GO" id="GO:0005829">
    <property type="term" value="C:cytosol"/>
    <property type="evidence" value="ECO:0007669"/>
    <property type="project" value="TreeGrafter"/>
</dbReference>
<gene>
    <name evidence="2" type="ORF">EV665_108107</name>
</gene>